<reference evidence="1" key="1">
    <citation type="journal article" date="2022" name="bioRxiv">
        <title>Population genetic analysis of Ophidiomyces ophidiicola, the causative agent of snake fungal disease, indicates recent introductions to the USA.</title>
        <authorList>
            <person name="Ladner J.T."/>
            <person name="Palmer J.M."/>
            <person name="Ettinger C.L."/>
            <person name="Stajich J.E."/>
            <person name="Farrell T.M."/>
            <person name="Glorioso B.M."/>
            <person name="Lawson B."/>
            <person name="Price S.J."/>
            <person name="Stengle A.G."/>
            <person name="Grear D.A."/>
            <person name="Lorch J.M."/>
        </authorList>
    </citation>
    <scope>NUCLEOTIDE SEQUENCE</scope>
    <source>
        <strain evidence="1">NWHC 24266-5</strain>
    </source>
</reference>
<protein>
    <submittedName>
        <fullName evidence="1">Mediator of RNA polymerase II transcription subunit 6</fullName>
    </submittedName>
</protein>
<evidence type="ECO:0000313" key="1">
    <source>
        <dbReference type="EMBL" id="KAI2382891.1"/>
    </source>
</evidence>
<organism evidence="1">
    <name type="scientific">Ophidiomyces ophidiicola</name>
    <dbReference type="NCBI Taxonomy" id="1387563"/>
    <lineage>
        <taxon>Eukaryota</taxon>
        <taxon>Fungi</taxon>
        <taxon>Dikarya</taxon>
        <taxon>Ascomycota</taxon>
        <taxon>Pezizomycotina</taxon>
        <taxon>Eurotiomycetes</taxon>
        <taxon>Eurotiomycetidae</taxon>
        <taxon>Onygenales</taxon>
        <taxon>Onygenaceae</taxon>
        <taxon>Ophidiomyces</taxon>
    </lineage>
</organism>
<proteinExistence type="predicted"/>
<accession>A0ACB8UQ69</accession>
<name>A0ACB8UQ69_9EURO</name>
<comment type="caution">
    <text evidence="1">The sequence shown here is derived from an EMBL/GenBank/DDBJ whole genome shotgun (WGS) entry which is preliminary data.</text>
</comment>
<gene>
    <name evidence="1" type="primary">MED6</name>
    <name evidence="1" type="ORF">LOY88_005663</name>
</gene>
<sequence length="322" mass="35194">MYLLFYFAESPFFDPTSNNASLALQAMHNENLRPFVETREAFEARLKTMQGLEFMVARDPLLESAAANASATVRGEQPKEPSNVWVIRKQMRRKAVGKGGQDDVQILATFFAVGESVFMAPSVWSVVGRRVLSSVTSLSKVLSSASPLLSFSPSYGHSYFSYTPKPLEFPQSAQRNQETTPLPDPQSATKDGLTAKFSSSTSTSRINSPELQDTRNFAEMLSLFTRYGDEYMDDSTLIGEPGSFIFTKTAAPAQKLASGINVPEVKQNIKPGAGIPQLGVVKPDTIVAGPVNLQPEATRSTDERSADKVPLSLKDKVKKKKA</sequence>
<dbReference type="EMBL" id="JALBCA010000105">
    <property type="protein sequence ID" value="KAI2382891.1"/>
    <property type="molecule type" value="Genomic_DNA"/>
</dbReference>